<name>A0ACC3SRK3_LIPKO</name>
<organism evidence="1 2">
    <name type="scientific">Lipomyces kononenkoae</name>
    <name type="common">Yeast</name>
    <dbReference type="NCBI Taxonomy" id="34357"/>
    <lineage>
        <taxon>Eukaryota</taxon>
        <taxon>Fungi</taxon>
        <taxon>Dikarya</taxon>
        <taxon>Ascomycota</taxon>
        <taxon>Saccharomycotina</taxon>
        <taxon>Lipomycetes</taxon>
        <taxon>Lipomycetales</taxon>
        <taxon>Lipomycetaceae</taxon>
        <taxon>Lipomyces</taxon>
    </lineage>
</organism>
<dbReference type="Proteomes" id="UP001433508">
    <property type="component" value="Unassembled WGS sequence"/>
</dbReference>
<accession>A0ACC3SRK3</accession>
<keyword evidence="2" id="KW-1185">Reference proteome</keyword>
<evidence type="ECO:0000313" key="2">
    <source>
        <dbReference type="Proteomes" id="UP001433508"/>
    </source>
</evidence>
<dbReference type="EMBL" id="MU971497">
    <property type="protein sequence ID" value="KAK9234238.1"/>
    <property type="molecule type" value="Genomic_DNA"/>
</dbReference>
<comment type="caution">
    <text evidence="1">The sequence shown here is derived from an EMBL/GenBank/DDBJ whole genome shotgun (WGS) entry which is preliminary data.</text>
</comment>
<reference evidence="2" key="1">
    <citation type="journal article" date="2024" name="Front. Bioeng. Biotechnol.">
        <title>Genome-scale model development and genomic sequencing of the oleaginous clade Lipomyces.</title>
        <authorList>
            <person name="Czajka J.J."/>
            <person name="Han Y."/>
            <person name="Kim J."/>
            <person name="Mondo S.J."/>
            <person name="Hofstad B.A."/>
            <person name="Robles A."/>
            <person name="Haridas S."/>
            <person name="Riley R."/>
            <person name="LaButti K."/>
            <person name="Pangilinan J."/>
            <person name="Andreopoulos W."/>
            <person name="Lipzen A."/>
            <person name="Yan J."/>
            <person name="Wang M."/>
            <person name="Ng V."/>
            <person name="Grigoriev I.V."/>
            <person name="Spatafora J.W."/>
            <person name="Magnuson J.K."/>
            <person name="Baker S.E."/>
            <person name="Pomraning K.R."/>
        </authorList>
    </citation>
    <scope>NUCLEOTIDE SEQUENCE [LARGE SCALE GENOMIC DNA]</scope>
    <source>
        <strain evidence="2">CBS 7786</strain>
    </source>
</reference>
<protein>
    <submittedName>
        <fullName evidence="1">Major facilitator superfamily domain-containing protein</fullName>
    </submittedName>
</protein>
<gene>
    <name evidence="1" type="ORF">V1525DRAFT_413720</name>
</gene>
<sequence length="550" mass="60595">MQSYIQYRKIGRVLRQQFDTDHEKTIPLTDESRTVSSAGLPEAAIETEKAAASSQVMGNRVTSYAFNAVQVREKTMLDGQMQQVFIVDWDGERDPANPFNFSTIRRVTATLIVAAVAFVVGMASSIDSAVLSQASADLEVSEVAETLATGIYLIGYSAGALFAGPFSETFGRNMVYIATLAVFSIFIMASALAQNFALQMVFRFLAGFFGSTPLVCAGGSIADMWDPLEKTYGFPIYAIASFGGPVLGPVFSSYVGAPWRWAEWISLITSGVVLTIVVLFLPETYAPLILKWKASHLRQITGDARFKAELEATHTAFWTRMRIALSRPFVMALEPIIILMALYLTVLYIVLFTFLDGYTFIFADVYGISGRLADVIFVAMFVGMLLASALVHPLLRLTKKHMEKVLETGGSHIEPEIRLWFAILGGSISIPISLFWMGWTDFVSISIWSPIIASTVFGYGVICVFISAYMYIIDSYEVYAASALAFVTLLRYASAGGMTVVGISFYKNLGTHRTLTVLACISAVLVPSPYVLYKWGYLIRQHSKHAVTRK</sequence>
<proteinExistence type="predicted"/>
<evidence type="ECO:0000313" key="1">
    <source>
        <dbReference type="EMBL" id="KAK9234238.1"/>
    </source>
</evidence>